<proteinExistence type="predicted"/>
<comment type="caution">
    <text evidence="1">The sequence shown here is derived from an EMBL/GenBank/DDBJ whole genome shotgun (WGS) entry which is preliminary data.</text>
</comment>
<gene>
    <name evidence="1" type="ORF">FHS42_001596</name>
</gene>
<evidence type="ECO:0000313" key="1">
    <source>
        <dbReference type="EMBL" id="MBB5934549.1"/>
    </source>
</evidence>
<evidence type="ECO:0008006" key="3">
    <source>
        <dbReference type="Google" id="ProtNLM"/>
    </source>
</evidence>
<organism evidence="1 2">
    <name type="scientific">Streptomyces zagrosensis</name>
    <dbReference type="NCBI Taxonomy" id="1042984"/>
    <lineage>
        <taxon>Bacteria</taxon>
        <taxon>Bacillati</taxon>
        <taxon>Actinomycetota</taxon>
        <taxon>Actinomycetes</taxon>
        <taxon>Kitasatosporales</taxon>
        <taxon>Streptomycetaceae</taxon>
        <taxon>Streptomyces</taxon>
    </lineage>
</organism>
<dbReference type="RefSeq" id="WP_184570130.1">
    <property type="nucleotide sequence ID" value="NZ_JACHJL010000003.1"/>
</dbReference>
<name>A0A7W9Q6J5_9ACTN</name>
<reference evidence="1 2" key="1">
    <citation type="submission" date="2020-08" db="EMBL/GenBank/DDBJ databases">
        <title>Genomic Encyclopedia of Type Strains, Phase III (KMG-III): the genomes of soil and plant-associated and newly described type strains.</title>
        <authorList>
            <person name="Whitman W."/>
        </authorList>
    </citation>
    <scope>NUCLEOTIDE SEQUENCE [LARGE SCALE GENOMIC DNA]</scope>
    <source>
        <strain evidence="1 2">CECT 8305</strain>
    </source>
</reference>
<dbReference type="Gene3D" id="1.10.3210.10">
    <property type="entry name" value="Hypothetical protein af1432"/>
    <property type="match status" value="1"/>
</dbReference>
<evidence type="ECO:0000313" key="2">
    <source>
        <dbReference type="Proteomes" id="UP000588098"/>
    </source>
</evidence>
<protein>
    <recommendedName>
        <fullName evidence="3">HD domain-containing protein</fullName>
    </recommendedName>
</protein>
<dbReference type="EMBL" id="JACHJL010000003">
    <property type="protein sequence ID" value="MBB5934549.1"/>
    <property type="molecule type" value="Genomic_DNA"/>
</dbReference>
<keyword evidence="2" id="KW-1185">Reference proteome</keyword>
<sequence>MSTTSATASLIDLAAQDRLPLHQYMDRATIDWIRENRPDLSSVPSITLRPASKELLRQAALPARWLAEPHVYESIHGVRHSMRVTTLATLLAEEQGLDDEDTATAVVAAAVHDWQRLHDKDDRGHGARAALWLAANADTVWGHFGLTAVPSRIVRAATAVRLHDVPYDAFSADDRTDHQRTERICDVVKAADALDRYRLPKLTWWPNARHVRVPAFERFRALAFDLVVISETAHLAGASGTESVRYALAETGLV</sequence>
<dbReference type="Proteomes" id="UP000588098">
    <property type="component" value="Unassembled WGS sequence"/>
</dbReference>
<dbReference type="AlphaFoldDB" id="A0A7W9Q6J5"/>
<dbReference type="SUPFAM" id="SSF109604">
    <property type="entry name" value="HD-domain/PDEase-like"/>
    <property type="match status" value="1"/>
</dbReference>
<accession>A0A7W9Q6J5</accession>